<feature type="domain" description="FAD-binding PCMH-type" evidence="6">
    <location>
        <begin position="48"/>
        <end position="216"/>
    </location>
</feature>
<dbReference type="PROSITE" id="PS51387">
    <property type="entry name" value="FAD_PCMH"/>
    <property type="match status" value="1"/>
</dbReference>
<evidence type="ECO:0000313" key="7">
    <source>
        <dbReference type="EMBL" id="KLN35576.1"/>
    </source>
</evidence>
<dbReference type="InterPro" id="IPR006094">
    <property type="entry name" value="Oxid_FAD_bind_N"/>
</dbReference>
<dbReference type="STRING" id="264251.FB00_04635"/>
<protein>
    <recommendedName>
        <fullName evidence="6">FAD-binding PCMH-type domain-containing protein</fullName>
    </recommendedName>
</protein>
<proteinExistence type="inferred from homology"/>
<comment type="caution">
    <text evidence="7">The sequence shown here is derived from an EMBL/GenBank/DDBJ whole genome shotgun (WGS) entry which is preliminary data.</text>
</comment>
<evidence type="ECO:0000256" key="5">
    <source>
        <dbReference type="ARBA" id="ARBA00023002"/>
    </source>
</evidence>
<dbReference type="InterPro" id="IPR016169">
    <property type="entry name" value="FAD-bd_PCMH_sub2"/>
</dbReference>
<keyword evidence="5" id="KW-0560">Oxidoreductase</keyword>
<dbReference type="InterPro" id="IPR016167">
    <property type="entry name" value="FAD-bd_PCMH_sub1"/>
</dbReference>
<dbReference type="Proteomes" id="UP000035265">
    <property type="component" value="Unassembled WGS sequence"/>
</dbReference>
<dbReference type="InterPro" id="IPR006093">
    <property type="entry name" value="Oxy_OxRdtase_FAD_BS"/>
</dbReference>
<dbReference type="InterPro" id="IPR050416">
    <property type="entry name" value="FAD-linked_Oxidoreductase"/>
</dbReference>
<accession>A0A0H2KPW6</accession>
<evidence type="ECO:0000313" key="8">
    <source>
        <dbReference type="Proteomes" id="UP000035265"/>
    </source>
</evidence>
<evidence type="ECO:0000256" key="4">
    <source>
        <dbReference type="ARBA" id="ARBA00022827"/>
    </source>
</evidence>
<dbReference type="InterPro" id="IPR036318">
    <property type="entry name" value="FAD-bd_PCMH-like_sf"/>
</dbReference>
<dbReference type="Gene3D" id="3.30.43.10">
    <property type="entry name" value="Uridine Diphospho-n-acetylenolpyruvylglucosamine Reductase, domain 2"/>
    <property type="match status" value="1"/>
</dbReference>
<dbReference type="EMBL" id="JNBQ01000003">
    <property type="protein sequence ID" value="KLN35576.1"/>
    <property type="molecule type" value="Genomic_DNA"/>
</dbReference>
<sequence>MTTSATTLPPTEVTALRDRLTGRVLARGDLPDGGPTAAEAVAAHSTLVVHDPDLAVLAATEADVVEAVRFASHHGLRVRAHATGHGAASPVTDGLVLGTSDLAGVEIDPGTRVARIAAGTRWKSVVEAAAEHGLLPVTGSSTGVGVVGYTLGGGFGPLTRSHGLTTDWVRGFRVVLADGSVVEASAHSEPDLFWALRGGKGGLGVVTRIDVELAPLRTLYAGSLTFDASHIEDVLRGWVAWTATAPDDVTTSAVVLALPDLPFIPEHLRGRTVLTLRFAYPGDAAEGERLAAPLRALAPVMADAVGEIPTTAVATIHNDPEDAGPSWVYGAGLREVDGAFLDRFLAELGPGSGSPFVAAELRHVGAAGARDVDGGSAAGGRTAGFLLSLVGVNPPRVPDMIETAATFAQWSQPWAATETNINFLPGPWTDETLARAWPPETAARLASVRSAYDPTGLFAWRV</sequence>
<keyword evidence="4" id="KW-0274">FAD</keyword>
<dbReference type="GO" id="GO:0071949">
    <property type="term" value="F:FAD binding"/>
    <property type="evidence" value="ECO:0007669"/>
    <property type="project" value="InterPro"/>
</dbReference>
<keyword evidence="8" id="KW-1185">Reference proteome</keyword>
<dbReference type="RefSeq" id="WP_047231718.1">
    <property type="nucleotide sequence ID" value="NZ_JNBQ01000003.1"/>
</dbReference>
<gene>
    <name evidence="7" type="ORF">FB00_04635</name>
</gene>
<organism evidence="7 8">
    <name type="scientific">Cellulosimicrobium funkei</name>
    <dbReference type="NCBI Taxonomy" id="264251"/>
    <lineage>
        <taxon>Bacteria</taxon>
        <taxon>Bacillati</taxon>
        <taxon>Actinomycetota</taxon>
        <taxon>Actinomycetes</taxon>
        <taxon>Micrococcales</taxon>
        <taxon>Promicromonosporaceae</taxon>
        <taxon>Cellulosimicrobium</taxon>
    </lineage>
</organism>
<reference evidence="7 8" key="1">
    <citation type="submission" date="2014-05" db="EMBL/GenBank/DDBJ databases">
        <title>Cellulosimicrobium funkei U11 genome.</title>
        <authorList>
            <person name="Hu C."/>
            <person name="Gong Y."/>
            <person name="Wan W."/>
            <person name="Jiang M."/>
        </authorList>
    </citation>
    <scope>NUCLEOTIDE SEQUENCE [LARGE SCALE GENOMIC DNA]</scope>
    <source>
        <strain evidence="7 8">U11</strain>
    </source>
</reference>
<dbReference type="Gene3D" id="3.30.465.10">
    <property type="match status" value="1"/>
</dbReference>
<keyword evidence="3" id="KW-0285">Flavoprotein</keyword>
<dbReference type="Pfam" id="PF01565">
    <property type="entry name" value="FAD_binding_4"/>
    <property type="match status" value="1"/>
</dbReference>
<dbReference type="SUPFAM" id="SSF56176">
    <property type="entry name" value="FAD-binding/transporter-associated domain-like"/>
    <property type="match status" value="1"/>
</dbReference>
<comment type="similarity">
    <text evidence="2">Belongs to the oxygen-dependent FAD-linked oxidoreductase family.</text>
</comment>
<comment type="cofactor">
    <cofactor evidence="1">
        <name>FAD</name>
        <dbReference type="ChEBI" id="CHEBI:57692"/>
    </cofactor>
</comment>
<dbReference type="GO" id="GO:0016491">
    <property type="term" value="F:oxidoreductase activity"/>
    <property type="evidence" value="ECO:0007669"/>
    <property type="project" value="UniProtKB-KW"/>
</dbReference>
<name>A0A0H2KPW6_9MICO</name>
<dbReference type="PATRIC" id="fig|264251.5.peg.955"/>
<dbReference type="AlphaFoldDB" id="A0A0H2KPW6"/>
<dbReference type="PROSITE" id="PS00862">
    <property type="entry name" value="OX2_COVAL_FAD"/>
    <property type="match status" value="1"/>
</dbReference>
<dbReference type="InterPro" id="IPR016166">
    <property type="entry name" value="FAD-bd_PCMH"/>
</dbReference>
<dbReference type="Gene3D" id="3.40.462.20">
    <property type="match status" value="1"/>
</dbReference>
<evidence type="ECO:0000256" key="2">
    <source>
        <dbReference type="ARBA" id="ARBA00005466"/>
    </source>
</evidence>
<dbReference type="PANTHER" id="PTHR42973">
    <property type="entry name" value="BINDING OXIDOREDUCTASE, PUTATIVE (AFU_ORTHOLOGUE AFUA_1G17690)-RELATED"/>
    <property type="match status" value="1"/>
</dbReference>
<evidence type="ECO:0000256" key="1">
    <source>
        <dbReference type="ARBA" id="ARBA00001974"/>
    </source>
</evidence>
<evidence type="ECO:0000256" key="3">
    <source>
        <dbReference type="ARBA" id="ARBA00022630"/>
    </source>
</evidence>
<evidence type="ECO:0000259" key="6">
    <source>
        <dbReference type="PROSITE" id="PS51387"/>
    </source>
</evidence>
<dbReference type="PANTHER" id="PTHR42973:SF39">
    <property type="entry name" value="FAD-BINDING PCMH-TYPE DOMAIN-CONTAINING PROTEIN"/>
    <property type="match status" value="1"/>
</dbReference>